<dbReference type="OMA" id="TAGSPHY"/>
<keyword evidence="3" id="KW-1185">Reference proteome</keyword>
<reference evidence="2" key="3">
    <citation type="submission" date="2025-09" db="UniProtKB">
        <authorList>
            <consortium name="Ensembl"/>
        </authorList>
    </citation>
    <scope>IDENTIFICATION</scope>
    <source>
        <strain evidence="2">Guanapo</strain>
    </source>
</reference>
<feature type="region of interest" description="Disordered" evidence="1">
    <location>
        <begin position="158"/>
        <end position="196"/>
    </location>
</feature>
<name>A0A3P9NC65_POERE</name>
<evidence type="ECO:0000313" key="3">
    <source>
        <dbReference type="Proteomes" id="UP000242638"/>
    </source>
</evidence>
<accession>A0A3P9NC65</accession>
<feature type="compositionally biased region" description="Polar residues" evidence="1">
    <location>
        <begin position="168"/>
        <end position="177"/>
    </location>
</feature>
<dbReference type="GeneTree" id="ENSGT00940000179180"/>
<sequence>MVSSPEGLYPLSNPWFAPIHEAVYPSPDTHPYTYGANSRGFPYFNYGGIHAASLPYGYSYGTAGSPHYSYAYGMSGSPLQAYDRRLSVSAPYGMGPPPAYGYLPWQPSILDPELFLIGNNLMKVREMPFAQPWMTSEVPMGMMKPFVYPPSRLMQSNRGHHRARDLLSDNQYSSNDYSLEPETDRMQQQDVPENDF</sequence>
<dbReference type="Ensembl" id="ENSPRET00000007247.1">
    <property type="protein sequence ID" value="ENSPREP00000007156.1"/>
    <property type="gene ID" value="ENSPREG00000004928.1"/>
</dbReference>
<reference evidence="2" key="2">
    <citation type="submission" date="2025-08" db="UniProtKB">
        <authorList>
            <consortium name="Ensembl"/>
        </authorList>
    </citation>
    <scope>IDENTIFICATION</scope>
    <source>
        <strain evidence="2">Guanapo</strain>
    </source>
</reference>
<organism evidence="2 3">
    <name type="scientific">Poecilia reticulata</name>
    <name type="common">Guppy</name>
    <name type="synonym">Acanthophacelus reticulatus</name>
    <dbReference type="NCBI Taxonomy" id="8081"/>
    <lineage>
        <taxon>Eukaryota</taxon>
        <taxon>Metazoa</taxon>
        <taxon>Chordata</taxon>
        <taxon>Craniata</taxon>
        <taxon>Vertebrata</taxon>
        <taxon>Euteleostomi</taxon>
        <taxon>Actinopterygii</taxon>
        <taxon>Neopterygii</taxon>
        <taxon>Teleostei</taxon>
        <taxon>Neoteleostei</taxon>
        <taxon>Acanthomorphata</taxon>
        <taxon>Ovalentaria</taxon>
        <taxon>Atherinomorphae</taxon>
        <taxon>Cyprinodontiformes</taxon>
        <taxon>Poeciliidae</taxon>
        <taxon>Poeciliinae</taxon>
        <taxon>Poecilia</taxon>
    </lineage>
</organism>
<evidence type="ECO:0000313" key="2">
    <source>
        <dbReference type="Ensembl" id="ENSPREP00000007156.1"/>
    </source>
</evidence>
<protein>
    <submittedName>
        <fullName evidence="2">Uncharacterized protein</fullName>
    </submittedName>
</protein>
<dbReference type="AlphaFoldDB" id="A0A3P9NC65"/>
<proteinExistence type="predicted"/>
<dbReference type="Proteomes" id="UP000242638">
    <property type="component" value="Unassembled WGS sequence"/>
</dbReference>
<evidence type="ECO:0000256" key="1">
    <source>
        <dbReference type="SAM" id="MobiDB-lite"/>
    </source>
</evidence>
<dbReference type="Bgee" id="ENSPREG00000004928">
    <property type="expression patterns" value="Expressed in head"/>
</dbReference>
<reference evidence="3" key="1">
    <citation type="submission" date="2013-11" db="EMBL/GenBank/DDBJ databases">
        <title>The genomic landscape of the Guanapo guppy.</title>
        <authorList>
            <person name="Kuenstner A."/>
            <person name="Dreyer C."/>
        </authorList>
    </citation>
    <scope>NUCLEOTIDE SEQUENCE</scope>
    <source>
        <strain evidence="3">Guanapo</strain>
    </source>
</reference>